<protein>
    <submittedName>
        <fullName evidence="1">XRE family transcriptional regulator</fullName>
    </submittedName>
</protein>
<accession>A0A7J4YQ56</accession>
<name>A0A7J4YQ56_9BACE</name>
<organism evidence="1 3">
    <name type="scientific">Bacteroides finegoldii</name>
    <dbReference type="NCBI Taxonomy" id="338188"/>
    <lineage>
        <taxon>Bacteria</taxon>
        <taxon>Pseudomonadati</taxon>
        <taxon>Bacteroidota</taxon>
        <taxon>Bacteroidia</taxon>
        <taxon>Bacteroidales</taxon>
        <taxon>Bacteroidaceae</taxon>
        <taxon>Bacteroides</taxon>
    </lineage>
</organism>
<gene>
    <name evidence="2" type="ORF">F2Z09_07150</name>
    <name evidence="1" type="ORF">F2Z22_08085</name>
</gene>
<evidence type="ECO:0000313" key="3">
    <source>
        <dbReference type="Proteomes" id="UP000421791"/>
    </source>
</evidence>
<keyword evidence="4" id="KW-1185">Reference proteome</keyword>
<evidence type="ECO:0000313" key="1">
    <source>
        <dbReference type="EMBL" id="KAA5230842.1"/>
    </source>
</evidence>
<evidence type="ECO:0000313" key="4">
    <source>
        <dbReference type="Proteomes" id="UP000440198"/>
    </source>
</evidence>
<reference evidence="3 4" key="1">
    <citation type="journal article" date="2019" name="Nat. Med.">
        <title>A library of human gut bacterial isolates paired with longitudinal multiomics data enables mechanistic microbiome research.</title>
        <authorList>
            <person name="Poyet M."/>
            <person name="Groussin M."/>
            <person name="Gibbons S.M."/>
            <person name="Avila-Pacheco J."/>
            <person name="Jiang X."/>
            <person name="Kearney S.M."/>
            <person name="Perrotta A.R."/>
            <person name="Berdy B."/>
            <person name="Zhao S."/>
            <person name="Lieberman T.D."/>
            <person name="Swanson P.K."/>
            <person name="Smith M."/>
            <person name="Roesemann S."/>
            <person name="Alexander J.E."/>
            <person name="Rich S.A."/>
            <person name="Livny J."/>
            <person name="Vlamakis H."/>
            <person name="Clish C."/>
            <person name="Bullock K."/>
            <person name="Deik A."/>
            <person name="Scott J."/>
            <person name="Pierce K.A."/>
            <person name="Xavier R.J."/>
            <person name="Alm E.J."/>
        </authorList>
    </citation>
    <scope>NUCLEOTIDE SEQUENCE [LARGE SCALE GENOMIC DNA]</scope>
    <source>
        <strain evidence="2 4">BIOML-A2</strain>
        <strain evidence="1 3">BIOML-A6</strain>
    </source>
</reference>
<comment type="caution">
    <text evidence="1">The sequence shown here is derived from an EMBL/GenBank/DDBJ whole genome shotgun (WGS) entry which is preliminary data.</text>
</comment>
<dbReference type="Proteomes" id="UP000440198">
    <property type="component" value="Unassembled WGS sequence"/>
</dbReference>
<sequence>MWLTQRLSCSRTNVYKIFDKYSVDTDTLARISTILEFDFFSPYSKEIKKMRSKNKHIHKRFYWAICTKSVPD</sequence>
<dbReference type="EMBL" id="VWAG01000009">
    <property type="protein sequence ID" value="KAA5258476.1"/>
    <property type="molecule type" value="Genomic_DNA"/>
</dbReference>
<dbReference type="EMBL" id="VWAK01000009">
    <property type="protein sequence ID" value="KAA5230842.1"/>
    <property type="molecule type" value="Genomic_DNA"/>
</dbReference>
<evidence type="ECO:0000313" key="2">
    <source>
        <dbReference type="EMBL" id="KAA5258476.1"/>
    </source>
</evidence>
<dbReference type="AlphaFoldDB" id="A0A7J4YQ56"/>
<dbReference type="Proteomes" id="UP000421791">
    <property type="component" value="Unassembled WGS sequence"/>
</dbReference>
<proteinExistence type="predicted"/>